<dbReference type="EMBL" id="UOET01000463">
    <property type="protein sequence ID" value="VAW30077.1"/>
    <property type="molecule type" value="Genomic_DNA"/>
</dbReference>
<evidence type="ECO:0000313" key="1">
    <source>
        <dbReference type="EMBL" id="VAW30077.1"/>
    </source>
</evidence>
<proteinExistence type="predicted"/>
<name>A0A3B0UXB2_9ZZZZ</name>
<accession>A0A3B0UXB2</accession>
<dbReference type="AlphaFoldDB" id="A0A3B0UXB2"/>
<gene>
    <name evidence="1" type="ORF">MNBD_BACTEROID07-699</name>
</gene>
<reference evidence="1" key="1">
    <citation type="submission" date="2018-06" db="EMBL/GenBank/DDBJ databases">
        <authorList>
            <person name="Zhirakovskaya E."/>
        </authorList>
    </citation>
    <scope>NUCLEOTIDE SEQUENCE</scope>
</reference>
<protein>
    <recommendedName>
        <fullName evidence="2">Outer membrane protein beta-barrel domain-containing protein</fullName>
    </recommendedName>
</protein>
<organism evidence="1">
    <name type="scientific">hydrothermal vent metagenome</name>
    <dbReference type="NCBI Taxonomy" id="652676"/>
    <lineage>
        <taxon>unclassified sequences</taxon>
        <taxon>metagenomes</taxon>
        <taxon>ecological metagenomes</taxon>
    </lineage>
</organism>
<evidence type="ECO:0008006" key="2">
    <source>
        <dbReference type="Google" id="ProtNLM"/>
    </source>
</evidence>
<sequence>MKRLFKYFFLLLLVVQFFPAYSQFDTEVSDSITNKILYNRIRTFSVVATNLGYGIRYKTGKRLSIFKTRLWEFEGTYMYSYKQVRLLNPYYLYSKKYVYGKLNDVFFLRAGISWKKQLNQKPYSGGVEVRLTYGGGVTLSLAKPYYLYVIYYYEVSPGKYSYETKTEKFNPNNNSWDDIYGRAPFTKGIGEITFHPGLYGKIGLNFEFGKVQTKIKALEIGATVDVIPGGVTIMSGQKNTIIYPTLYLAFSIGKRFNKY</sequence>